<dbReference type="AlphaFoldDB" id="A0A2Z6Q9J4"/>
<accession>A0A2Z6Q9J4</accession>
<name>A0A2Z6Q9J4_9GLOM</name>
<gene>
    <name evidence="2" type="ORF">RCL2_001107600</name>
    <name evidence="1" type="ORF">RclHR1_13220004</name>
</gene>
<evidence type="ECO:0000313" key="1">
    <source>
        <dbReference type="EMBL" id="GBB86803.1"/>
    </source>
</evidence>
<comment type="caution">
    <text evidence="1">The sequence shown here is derived from an EMBL/GenBank/DDBJ whole genome shotgun (WGS) entry which is preliminary data.</text>
</comment>
<evidence type="ECO:0000313" key="3">
    <source>
        <dbReference type="Proteomes" id="UP000247702"/>
    </source>
</evidence>
<proteinExistence type="predicted"/>
<reference evidence="2" key="2">
    <citation type="submission" date="2019-10" db="EMBL/GenBank/DDBJ databases">
        <title>Conservation and host-specific expression of non-tandemly repeated heterogenous ribosome RNA gene in arbuscular mycorrhizal fungi.</title>
        <authorList>
            <person name="Maeda T."/>
            <person name="Kobayashi Y."/>
            <person name="Nakagawa T."/>
            <person name="Ezawa T."/>
            <person name="Yamaguchi K."/>
            <person name="Bino T."/>
            <person name="Nishimoto Y."/>
            <person name="Shigenobu S."/>
            <person name="Kawaguchi M."/>
        </authorList>
    </citation>
    <scope>NUCLEOTIDE SEQUENCE</scope>
    <source>
        <strain evidence="2">HR1</strain>
    </source>
</reference>
<dbReference type="EMBL" id="BLAL01000075">
    <property type="protein sequence ID" value="GES83936.1"/>
    <property type="molecule type" value="Genomic_DNA"/>
</dbReference>
<dbReference type="EMBL" id="BEXD01000361">
    <property type="protein sequence ID" value="GBB86803.1"/>
    <property type="molecule type" value="Genomic_DNA"/>
</dbReference>
<sequence>MKLKLSAEELLVLNHSHQKKGSRGLSQGVTEKISKNRQENLQPIYNIQIPSSHIITLFHSSQTPEHQIFSLSSIVSSIISPITRSESDEETDNDFDADN</sequence>
<keyword evidence="3" id="KW-1185">Reference proteome</keyword>
<evidence type="ECO:0000313" key="2">
    <source>
        <dbReference type="EMBL" id="GES83936.1"/>
    </source>
</evidence>
<dbReference type="Proteomes" id="UP000615446">
    <property type="component" value="Unassembled WGS sequence"/>
</dbReference>
<dbReference type="Proteomes" id="UP000247702">
    <property type="component" value="Unassembled WGS sequence"/>
</dbReference>
<reference evidence="1 3" key="1">
    <citation type="submission" date="2017-11" db="EMBL/GenBank/DDBJ databases">
        <title>The genome of Rhizophagus clarus HR1 reveals common genetic basis of auxotrophy among arbuscular mycorrhizal fungi.</title>
        <authorList>
            <person name="Kobayashi Y."/>
        </authorList>
    </citation>
    <scope>NUCLEOTIDE SEQUENCE [LARGE SCALE GENOMIC DNA]</scope>
    <source>
        <strain evidence="1 3">HR1</strain>
    </source>
</reference>
<organism evidence="1 3">
    <name type="scientific">Rhizophagus clarus</name>
    <dbReference type="NCBI Taxonomy" id="94130"/>
    <lineage>
        <taxon>Eukaryota</taxon>
        <taxon>Fungi</taxon>
        <taxon>Fungi incertae sedis</taxon>
        <taxon>Mucoromycota</taxon>
        <taxon>Glomeromycotina</taxon>
        <taxon>Glomeromycetes</taxon>
        <taxon>Glomerales</taxon>
        <taxon>Glomeraceae</taxon>
        <taxon>Rhizophagus</taxon>
    </lineage>
</organism>
<protein>
    <submittedName>
        <fullName evidence="1">Uncharacterized protein</fullName>
    </submittedName>
</protein>